<dbReference type="InterPro" id="IPR005467">
    <property type="entry name" value="His_kinase_dom"/>
</dbReference>
<dbReference type="eggNOG" id="COG2205">
    <property type="taxonomic scope" value="Bacteria"/>
</dbReference>
<feature type="transmembrane region" description="Helical" evidence="11">
    <location>
        <begin position="169"/>
        <end position="191"/>
    </location>
</feature>
<evidence type="ECO:0000256" key="3">
    <source>
        <dbReference type="ARBA" id="ARBA00012438"/>
    </source>
</evidence>
<keyword evidence="4" id="KW-0597">Phosphoprotein</keyword>
<evidence type="ECO:0000256" key="6">
    <source>
        <dbReference type="ARBA" id="ARBA00022692"/>
    </source>
</evidence>
<evidence type="ECO:0000256" key="2">
    <source>
        <dbReference type="ARBA" id="ARBA00004141"/>
    </source>
</evidence>
<protein>
    <recommendedName>
        <fullName evidence="3">histidine kinase</fullName>
        <ecNumber evidence="3">2.7.13.3</ecNumber>
    </recommendedName>
</protein>
<dbReference type="InterPro" id="IPR050398">
    <property type="entry name" value="HssS/ArlS-like"/>
</dbReference>
<dbReference type="Gene3D" id="3.30.565.10">
    <property type="entry name" value="Histidine kinase-like ATPase, C-terminal domain"/>
    <property type="match status" value="1"/>
</dbReference>
<evidence type="ECO:0000256" key="11">
    <source>
        <dbReference type="SAM" id="Phobius"/>
    </source>
</evidence>
<keyword evidence="10 11" id="KW-0472">Membrane</keyword>
<dbReference type="PATRIC" id="fig|536227.13.peg.473"/>
<evidence type="ECO:0000256" key="8">
    <source>
        <dbReference type="ARBA" id="ARBA00022989"/>
    </source>
</evidence>
<keyword evidence="6 11" id="KW-0812">Transmembrane</keyword>
<comment type="subcellular location">
    <subcellularLocation>
        <location evidence="2">Membrane</location>
        <topology evidence="2">Multi-pass membrane protein</topology>
    </subcellularLocation>
</comment>
<keyword evidence="15" id="KW-1185">Reference proteome</keyword>
<keyword evidence="8 11" id="KW-1133">Transmembrane helix</keyword>
<organism evidence="14 15">
    <name type="scientific">Clostridium carboxidivorans P7</name>
    <dbReference type="NCBI Taxonomy" id="536227"/>
    <lineage>
        <taxon>Bacteria</taxon>
        <taxon>Bacillati</taxon>
        <taxon>Bacillota</taxon>
        <taxon>Clostridia</taxon>
        <taxon>Eubacteriales</taxon>
        <taxon>Clostridiaceae</taxon>
        <taxon>Clostridium</taxon>
    </lineage>
</organism>
<dbReference type="SMART" id="SM00388">
    <property type="entry name" value="HisKA"/>
    <property type="match status" value="1"/>
</dbReference>
<dbReference type="InterPro" id="IPR003660">
    <property type="entry name" value="HAMP_dom"/>
</dbReference>
<dbReference type="OrthoDB" id="9786919at2"/>
<feature type="transmembrane region" description="Helical" evidence="11">
    <location>
        <begin position="6"/>
        <end position="28"/>
    </location>
</feature>
<reference evidence="14 15" key="1">
    <citation type="submission" date="2009-06" db="EMBL/GenBank/DDBJ databases">
        <title>The draft genome of Clostridium carboxidivorans P7.</title>
        <authorList>
            <consortium name="US DOE Joint Genome Institute (JGI-PGF)"/>
            <person name="Lucas S."/>
            <person name="Copeland A."/>
            <person name="Lapidus A."/>
            <person name="Glavina del Rio T."/>
            <person name="Tice H."/>
            <person name="Bruce D."/>
            <person name="Goodwin L."/>
            <person name="Pitluck S."/>
            <person name="Larimer F."/>
            <person name="Land M.L."/>
            <person name="Hauser L."/>
            <person name="Hemme C.L."/>
        </authorList>
    </citation>
    <scope>NUCLEOTIDE SEQUENCE [LARGE SCALE GENOMIC DNA]</scope>
    <source>
        <strain evidence="14 15">P7</strain>
    </source>
</reference>
<dbReference type="PROSITE" id="PS50885">
    <property type="entry name" value="HAMP"/>
    <property type="match status" value="1"/>
</dbReference>
<dbReference type="CDD" id="cd00082">
    <property type="entry name" value="HisKA"/>
    <property type="match status" value="1"/>
</dbReference>
<evidence type="ECO:0000256" key="4">
    <source>
        <dbReference type="ARBA" id="ARBA00022553"/>
    </source>
</evidence>
<dbReference type="InterPro" id="IPR036097">
    <property type="entry name" value="HisK_dim/P_sf"/>
</dbReference>
<dbReference type="CDD" id="cd06225">
    <property type="entry name" value="HAMP"/>
    <property type="match status" value="1"/>
</dbReference>
<dbReference type="RefSeq" id="WP_007062725.1">
    <property type="nucleotide sequence ID" value="NZ_ACVI01000079.1"/>
</dbReference>
<name>C6PYH3_9CLOT</name>
<dbReference type="CDD" id="cd00075">
    <property type="entry name" value="HATPase"/>
    <property type="match status" value="1"/>
</dbReference>
<feature type="domain" description="Histidine kinase" evidence="12">
    <location>
        <begin position="267"/>
        <end position="478"/>
    </location>
</feature>
<dbReference type="InterPro" id="IPR003661">
    <property type="entry name" value="HisK_dim/P_dom"/>
</dbReference>
<dbReference type="InterPro" id="IPR036890">
    <property type="entry name" value="HATPase_C_sf"/>
</dbReference>
<evidence type="ECO:0000256" key="9">
    <source>
        <dbReference type="ARBA" id="ARBA00023012"/>
    </source>
</evidence>
<evidence type="ECO:0000313" key="15">
    <source>
        <dbReference type="Proteomes" id="UP000004198"/>
    </source>
</evidence>
<dbReference type="SUPFAM" id="SSF47384">
    <property type="entry name" value="Homodimeric domain of signal transducing histidine kinase"/>
    <property type="match status" value="1"/>
</dbReference>
<dbReference type="PANTHER" id="PTHR45528:SF10">
    <property type="entry name" value="METHYL-ACCEPTING CHEMOTAXIS PROTEIN"/>
    <property type="match status" value="1"/>
</dbReference>
<dbReference type="Pfam" id="PF00672">
    <property type="entry name" value="HAMP"/>
    <property type="match status" value="1"/>
</dbReference>
<evidence type="ECO:0000256" key="10">
    <source>
        <dbReference type="ARBA" id="ARBA00023136"/>
    </source>
</evidence>
<keyword evidence="9" id="KW-0902">Two-component regulatory system</keyword>
<dbReference type="Pfam" id="PF02518">
    <property type="entry name" value="HATPase_c"/>
    <property type="match status" value="1"/>
</dbReference>
<dbReference type="KEGG" id="cck:Ccar_02220"/>
<dbReference type="Pfam" id="PF00512">
    <property type="entry name" value="HisKA"/>
    <property type="match status" value="1"/>
</dbReference>
<gene>
    <name evidence="14" type="ORF">CcarbDRAFT_3840</name>
</gene>
<dbReference type="Gene3D" id="6.10.340.10">
    <property type="match status" value="1"/>
</dbReference>
<dbReference type="AlphaFoldDB" id="C6PYH3"/>
<dbReference type="GO" id="GO:0005886">
    <property type="term" value="C:plasma membrane"/>
    <property type="evidence" value="ECO:0007669"/>
    <property type="project" value="TreeGrafter"/>
</dbReference>
<dbReference type="GO" id="GO:0000155">
    <property type="term" value="F:phosphorelay sensor kinase activity"/>
    <property type="evidence" value="ECO:0007669"/>
    <property type="project" value="InterPro"/>
</dbReference>
<keyword evidence="5" id="KW-0808">Transferase</keyword>
<dbReference type="SUPFAM" id="SSF158472">
    <property type="entry name" value="HAMP domain-like"/>
    <property type="match status" value="1"/>
</dbReference>
<evidence type="ECO:0000259" key="12">
    <source>
        <dbReference type="PROSITE" id="PS50109"/>
    </source>
</evidence>
<evidence type="ECO:0000259" key="13">
    <source>
        <dbReference type="PROSITE" id="PS50885"/>
    </source>
</evidence>
<dbReference type="PROSITE" id="PS50109">
    <property type="entry name" value="HIS_KIN"/>
    <property type="match status" value="1"/>
</dbReference>
<sequence>MKNSVRFKFMLGLSIIFIVAAVVLNLLIRQVFENNLENSIKSSMKDTMKSSREYIKYNMLPKDLYMEEEALCEKLWSILNGYIFTRNYEMEIRTPSGKIKANTISSDFTGLTDRGTKEALKGKAVINLQYSKDNVQAVLSYPLYDGNRCLGILNISKSFSDSYIENKRIINIITLIELFVFIFVFTASYLFTSRIVQPIITLTKQIKKIEEGDYEINLNIRNNDEIGILLKEFINMKEKIRNQIETISMEKDKVLNLEKGRREFFNNVTHELKTPLTAISGYAQILSDKNVKDEEFKTRAIQRIYLESERLHKLVINLINASKEIDFQEEHKESIEMKTLLNDVCIDMASKAEKYSIHILTNLEQGFIFGQENKIRQLIINLLDNAIKYSFSGENINVNAFKGNDHYKIEILNKGNPIPERTYSSIFEPFVKGINSIEGGSSGLGLYICSEIVKEHNGEIHIENGNIIKVIIKIPSFSSGGNNLETT</sequence>
<feature type="domain" description="HAMP" evidence="13">
    <location>
        <begin position="193"/>
        <end position="245"/>
    </location>
</feature>
<dbReference type="Gene3D" id="1.10.287.130">
    <property type="match status" value="1"/>
</dbReference>
<dbReference type="EMBL" id="ACVI01000079">
    <property type="protein sequence ID" value="EET85692.1"/>
    <property type="molecule type" value="Genomic_DNA"/>
</dbReference>
<dbReference type="FunFam" id="1.10.287.130:FF:000001">
    <property type="entry name" value="Two-component sensor histidine kinase"/>
    <property type="match status" value="1"/>
</dbReference>
<evidence type="ECO:0000256" key="1">
    <source>
        <dbReference type="ARBA" id="ARBA00000085"/>
    </source>
</evidence>
<dbReference type="InterPro" id="IPR003594">
    <property type="entry name" value="HATPase_dom"/>
</dbReference>
<dbReference type="SMART" id="SM00304">
    <property type="entry name" value="HAMP"/>
    <property type="match status" value="1"/>
</dbReference>
<evidence type="ECO:0000256" key="7">
    <source>
        <dbReference type="ARBA" id="ARBA00022777"/>
    </source>
</evidence>
<comment type="catalytic activity">
    <reaction evidence="1">
        <text>ATP + protein L-histidine = ADP + protein N-phospho-L-histidine.</text>
        <dbReference type="EC" id="2.7.13.3"/>
    </reaction>
</comment>
<dbReference type="SUPFAM" id="SSF55874">
    <property type="entry name" value="ATPase domain of HSP90 chaperone/DNA topoisomerase II/histidine kinase"/>
    <property type="match status" value="1"/>
</dbReference>
<proteinExistence type="predicted"/>
<evidence type="ECO:0000256" key="5">
    <source>
        <dbReference type="ARBA" id="ARBA00022679"/>
    </source>
</evidence>
<dbReference type="eggNOG" id="COG5002">
    <property type="taxonomic scope" value="Bacteria"/>
</dbReference>
<dbReference type="PANTHER" id="PTHR45528">
    <property type="entry name" value="SENSOR HISTIDINE KINASE CPXA"/>
    <property type="match status" value="1"/>
</dbReference>
<keyword evidence="7 14" id="KW-0418">Kinase</keyword>
<dbReference type="SMART" id="SM00387">
    <property type="entry name" value="HATPase_c"/>
    <property type="match status" value="1"/>
</dbReference>
<dbReference type="EC" id="2.7.13.3" evidence="3"/>
<dbReference type="Proteomes" id="UP000004198">
    <property type="component" value="Unassembled WGS sequence"/>
</dbReference>
<accession>C6PYH3</accession>
<evidence type="ECO:0000313" key="14">
    <source>
        <dbReference type="EMBL" id="EET85692.1"/>
    </source>
</evidence>
<comment type="caution">
    <text evidence="14">The sequence shown here is derived from an EMBL/GenBank/DDBJ whole genome shotgun (WGS) entry which is preliminary data.</text>
</comment>
<dbReference type="STRING" id="536227.Ccar_02220"/>